<evidence type="ECO:0000313" key="5">
    <source>
        <dbReference type="Proteomes" id="UP000827724"/>
    </source>
</evidence>
<evidence type="ECO:0000256" key="1">
    <source>
        <dbReference type="ARBA" id="ARBA00006484"/>
    </source>
</evidence>
<dbReference type="OrthoDB" id="1933717at2759"/>
<proteinExistence type="inferred from homology"/>
<dbReference type="Proteomes" id="UP000827724">
    <property type="component" value="Unassembled WGS sequence"/>
</dbReference>
<gene>
    <name evidence="4" type="ORF">Trco_007127</name>
</gene>
<keyword evidence="5" id="KW-1185">Reference proteome</keyword>
<dbReference type="PANTHER" id="PTHR43669">
    <property type="entry name" value="5-KETO-D-GLUCONATE 5-REDUCTASE"/>
    <property type="match status" value="1"/>
</dbReference>
<dbReference type="SUPFAM" id="SSF51735">
    <property type="entry name" value="NAD(P)-binding Rossmann-fold domains"/>
    <property type="match status" value="1"/>
</dbReference>
<dbReference type="InterPro" id="IPR036291">
    <property type="entry name" value="NAD(P)-bd_dom_sf"/>
</dbReference>
<dbReference type="InterPro" id="IPR002347">
    <property type="entry name" value="SDR_fam"/>
</dbReference>
<evidence type="ECO:0000259" key="3">
    <source>
        <dbReference type="SMART" id="SM00822"/>
    </source>
</evidence>
<sequence>MAPFPSLTETWHSEPYPAISPTRPELSCAGRVVVVTGGGSGIGAAITRSFAQAGAEKIAIISRTQSRLDKAKAEIEAKNPRTKVLAIAADINNEAEISAAFAKVEETFGKIDVYVSNSAAISESSKVAEGDVAGWRRNFETNVFGAFLSFKAFHKHAAETAHIINVSSGVAHMPALPMGISAYASSKAAAIKLFQYIGLEYPQYNVVSIQPGVIATDLSNNSPITALDSVDLPGQFAVWLASPEAAFLSGKFVWANWDVDELKAKKDEIFGKEMLQTGLHGLSFAS</sequence>
<evidence type="ECO:0000313" key="4">
    <source>
        <dbReference type="EMBL" id="KAH6605420.1"/>
    </source>
</evidence>
<dbReference type="Pfam" id="PF00106">
    <property type="entry name" value="adh_short"/>
    <property type="match status" value="1"/>
</dbReference>
<protein>
    <submittedName>
        <fullName evidence="4">Short-chain dehydrogenase</fullName>
    </submittedName>
</protein>
<organism evidence="4 5">
    <name type="scientific">Trichoderma cornu-damae</name>
    <dbReference type="NCBI Taxonomy" id="654480"/>
    <lineage>
        <taxon>Eukaryota</taxon>
        <taxon>Fungi</taxon>
        <taxon>Dikarya</taxon>
        <taxon>Ascomycota</taxon>
        <taxon>Pezizomycotina</taxon>
        <taxon>Sordariomycetes</taxon>
        <taxon>Hypocreomycetidae</taxon>
        <taxon>Hypocreales</taxon>
        <taxon>Hypocreaceae</taxon>
        <taxon>Trichoderma</taxon>
    </lineage>
</organism>
<comment type="similarity">
    <text evidence="1">Belongs to the short-chain dehydrogenases/reductases (SDR) family.</text>
</comment>
<dbReference type="InterPro" id="IPR057326">
    <property type="entry name" value="KR_dom"/>
</dbReference>
<dbReference type="EMBL" id="JAIWOZ010000005">
    <property type="protein sequence ID" value="KAH6605420.1"/>
    <property type="molecule type" value="Genomic_DNA"/>
</dbReference>
<dbReference type="GO" id="GO:0016491">
    <property type="term" value="F:oxidoreductase activity"/>
    <property type="evidence" value="ECO:0007669"/>
    <property type="project" value="UniProtKB-KW"/>
</dbReference>
<accession>A0A9P8QG39</accession>
<dbReference type="PANTHER" id="PTHR43669:SF3">
    <property type="entry name" value="ALCOHOL DEHYDROGENASE, PUTATIVE (AFU_ORTHOLOGUE AFUA_3G03445)-RELATED"/>
    <property type="match status" value="1"/>
</dbReference>
<dbReference type="AlphaFoldDB" id="A0A9P8QG39"/>
<comment type="caution">
    <text evidence="4">The sequence shown here is derived from an EMBL/GenBank/DDBJ whole genome shotgun (WGS) entry which is preliminary data.</text>
</comment>
<dbReference type="SMART" id="SM00822">
    <property type="entry name" value="PKS_KR"/>
    <property type="match status" value="1"/>
</dbReference>
<keyword evidence="2" id="KW-0560">Oxidoreductase</keyword>
<dbReference type="Gene3D" id="3.40.50.720">
    <property type="entry name" value="NAD(P)-binding Rossmann-like Domain"/>
    <property type="match status" value="1"/>
</dbReference>
<reference evidence="4" key="1">
    <citation type="submission" date="2021-08" db="EMBL/GenBank/DDBJ databases">
        <title>Chromosome-Level Trichoderma cornu-damae using Hi-C Data.</title>
        <authorList>
            <person name="Kim C.S."/>
        </authorList>
    </citation>
    <scope>NUCLEOTIDE SEQUENCE</scope>
    <source>
        <strain evidence="4">KA19-0412C</strain>
    </source>
</reference>
<dbReference type="PRINTS" id="PR00081">
    <property type="entry name" value="GDHRDH"/>
</dbReference>
<dbReference type="CDD" id="cd05233">
    <property type="entry name" value="SDR_c"/>
    <property type="match status" value="1"/>
</dbReference>
<feature type="domain" description="Ketoreductase" evidence="3">
    <location>
        <begin position="31"/>
        <end position="217"/>
    </location>
</feature>
<name>A0A9P8QG39_9HYPO</name>
<evidence type="ECO:0000256" key="2">
    <source>
        <dbReference type="ARBA" id="ARBA00023002"/>
    </source>
</evidence>